<dbReference type="GeneID" id="65129538"/>
<dbReference type="KEGG" id="vg:65129538"/>
<proteinExistence type="predicted"/>
<evidence type="ECO:0000313" key="2">
    <source>
        <dbReference type="Proteomes" id="UP000593772"/>
    </source>
</evidence>
<protein>
    <submittedName>
        <fullName evidence="1">Uncharacterized protein</fullName>
    </submittedName>
</protein>
<sequence>MIELRNNGHIRVVVEEYIDYLEDGNYHYKVVRLQVRASFLGFKYWVNIYTYSTDDLSDDYLEREVIDIYNKIVYPNKYFVTNADNT</sequence>
<dbReference type="Proteomes" id="UP000593772">
    <property type="component" value="Segment"/>
</dbReference>
<keyword evidence="2" id="KW-1185">Reference proteome</keyword>
<dbReference type="RefSeq" id="YP_010111203.1">
    <property type="nucleotide sequence ID" value="NC_055879.1"/>
</dbReference>
<accession>A0A7M1RX81</accession>
<name>A0A7M1RX81_9CAUD</name>
<evidence type="ECO:0000313" key="1">
    <source>
        <dbReference type="EMBL" id="QOR59045.1"/>
    </source>
</evidence>
<organism evidence="1 2">
    <name type="scientific">uncultured phage cr110_1</name>
    <dbReference type="NCBI Taxonomy" id="2772070"/>
    <lineage>
        <taxon>Viruses</taxon>
        <taxon>Duplodnaviria</taxon>
        <taxon>Heunggongvirae</taxon>
        <taxon>Uroviricota</taxon>
        <taxon>Caudoviricetes</taxon>
        <taxon>Crassvirales</taxon>
        <taxon>Intestiviridae</taxon>
        <taxon>Crudevirinae</taxon>
        <taxon>Delmidovirus</taxon>
        <taxon>Delmidovirus intestinihominis</taxon>
    </lineage>
</organism>
<reference evidence="1 2" key="1">
    <citation type="submission" date="2020-07" db="EMBL/GenBank/DDBJ databases">
        <title>Taxonomic proposal: Crassvirales, a new order of highly abundant and diverse bacterial viruses.</title>
        <authorList>
            <person name="Shkoporov A.N."/>
            <person name="Stockdale S.R."/>
            <person name="Guerin E."/>
            <person name="Ross R.P."/>
            <person name="Hill C."/>
        </authorList>
    </citation>
    <scope>NUCLEOTIDE SEQUENCE [LARGE SCALE GENOMIC DNA]</scope>
</reference>
<dbReference type="EMBL" id="MT774386">
    <property type="protein sequence ID" value="QOR59045.1"/>
    <property type="molecule type" value="Genomic_DNA"/>
</dbReference>